<name>A0A934WY31_9BACT</name>
<gene>
    <name evidence="1" type="ORF">JKA74_09545</name>
</gene>
<evidence type="ECO:0000313" key="1">
    <source>
        <dbReference type="EMBL" id="MBK6265283.1"/>
    </source>
</evidence>
<dbReference type="RefSeq" id="WP_201430954.1">
    <property type="nucleotide sequence ID" value="NZ_JAEQBW010000003.1"/>
</dbReference>
<dbReference type="EMBL" id="JAEQBW010000003">
    <property type="protein sequence ID" value="MBK6265283.1"/>
    <property type="molecule type" value="Genomic_DNA"/>
</dbReference>
<protein>
    <recommendedName>
        <fullName evidence="3">ABC transporter ATPase</fullName>
    </recommendedName>
</protein>
<evidence type="ECO:0008006" key="3">
    <source>
        <dbReference type="Google" id="ProtNLM"/>
    </source>
</evidence>
<comment type="caution">
    <text evidence="1">The sequence shown here is derived from an EMBL/GenBank/DDBJ whole genome shotgun (WGS) entry which is preliminary data.</text>
</comment>
<evidence type="ECO:0000313" key="2">
    <source>
        <dbReference type="Proteomes" id="UP000611723"/>
    </source>
</evidence>
<keyword evidence="2" id="KW-1185">Reference proteome</keyword>
<proteinExistence type="predicted"/>
<reference evidence="1" key="1">
    <citation type="submission" date="2021-01" db="EMBL/GenBank/DDBJ databases">
        <title>Marivirga aurantiaca sp. nov., isolated from intertidal surface sediments.</title>
        <authorList>
            <person name="Zhang M."/>
        </authorList>
    </citation>
    <scope>NUCLEOTIDE SEQUENCE</scope>
    <source>
        <strain evidence="1">S37H4</strain>
    </source>
</reference>
<sequence length="161" mass="18589">MYVPFNELHEKARVWIYQADRKFSEKECEIIEQEGRNFSEEWTAHNQALKASITVKHSQFIIISVDESQTMASGCSIDKSVHFIQFLEKKLSVNLLDKSKVALLIDEQIDLTPIGNIKDKIAQGHINENSLVFNNLVGDIDSFNNEWVVPAKNSWMNRFFN</sequence>
<accession>A0A934WY31</accession>
<dbReference type="AlphaFoldDB" id="A0A934WY31"/>
<dbReference type="Proteomes" id="UP000611723">
    <property type="component" value="Unassembled WGS sequence"/>
</dbReference>
<organism evidence="1 2">
    <name type="scientific">Marivirga aurantiaca</name>
    <dbReference type="NCBI Taxonomy" id="2802615"/>
    <lineage>
        <taxon>Bacteria</taxon>
        <taxon>Pseudomonadati</taxon>
        <taxon>Bacteroidota</taxon>
        <taxon>Cytophagia</taxon>
        <taxon>Cytophagales</taxon>
        <taxon>Marivirgaceae</taxon>
        <taxon>Marivirga</taxon>
    </lineage>
</organism>